<evidence type="ECO:0000313" key="1">
    <source>
        <dbReference type="EMBL" id="WAZ26754.1"/>
    </source>
</evidence>
<keyword evidence="2" id="KW-1185">Reference proteome</keyword>
<sequence length="78" mass="8666">MEPYSRHGKLVRDRNCADHLANRAEPVTDTAGREECRSRLRDKPGEEVAEFLDADEDSAPEELAEVLEVVRARCGLGG</sequence>
<dbReference type="Proteomes" id="UP001164439">
    <property type="component" value="Chromosome"/>
</dbReference>
<accession>A0ABY7KQX8</accession>
<protein>
    <submittedName>
        <fullName evidence="1">Uncharacterized protein</fullName>
    </submittedName>
</protein>
<evidence type="ECO:0000313" key="2">
    <source>
        <dbReference type="Proteomes" id="UP001164439"/>
    </source>
</evidence>
<dbReference type="RefSeq" id="WP_269664240.1">
    <property type="nucleotide sequence ID" value="NZ_CP114413.1"/>
</dbReference>
<organism evidence="1 2">
    <name type="scientific">Streptomyces cinnabarinus</name>
    <dbReference type="NCBI Taxonomy" id="67287"/>
    <lineage>
        <taxon>Bacteria</taxon>
        <taxon>Bacillati</taxon>
        <taxon>Actinomycetota</taxon>
        <taxon>Actinomycetes</taxon>
        <taxon>Kitasatosporales</taxon>
        <taxon>Streptomycetaceae</taxon>
        <taxon>Streptomyces</taxon>
    </lineage>
</organism>
<proteinExistence type="predicted"/>
<dbReference type="EMBL" id="CP114413">
    <property type="protein sequence ID" value="WAZ26754.1"/>
    <property type="molecule type" value="Genomic_DNA"/>
</dbReference>
<gene>
    <name evidence="1" type="ORF">STRCI_008385</name>
</gene>
<name>A0ABY7KQX8_9ACTN</name>
<reference evidence="1" key="1">
    <citation type="submission" date="2022-12" db="EMBL/GenBank/DDBJ databases">
        <authorList>
            <person name="Ruckert C."/>
            <person name="Busche T."/>
            <person name="Kalinowski J."/>
            <person name="Wittmann C."/>
        </authorList>
    </citation>
    <scope>NUCLEOTIDE SEQUENCE</scope>
    <source>
        <strain evidence="1">DSM 40467</strain>
    </source>
</reference>